<dbReference type="Pfam" id="PF02984">
    <property type="entry name" value="Cyclin_C"/>
    <property type="match status" value="1"/>
</dbReference>
<evidence type="ECO:0000313" key="7">
    <source>
        <dbReference type="EMBL" id="KAF0926312.1"/>
    </source>
</evidence>
<dbReference type="GO" id="GO:0051301">
    <property type="term" value="P:cell division"/>
    <property type="evidence" value="ECO:0007669"/>
    <property type="project" value="UniProtKB-KW"/>
</dbReference>
<sequence length="365" mass="40815">MVDLIMDPYMEDAIMDPHLAELLADDTTLPMFGYFYGGGALEMDSYLRAIGALPPLAQPPESPRTPDAYGGGVLLLPEYGDHPVPPEETKPVPVGVDHPVQRKETIEGEADQPVVTKNSTTRPQLCEPYDDDVDATLRAMEKNPEERPSPYFLEMTQGGQMTVEVRASIISFMDGFSRWYKLAAGTVHRAAYYLDRYLSVTPESNDYLQLRLVGATAVFLAAKYEDQYTLRKLNASKVAAYCGYTTDAKNKMVLCMENEILTALDYNLSGPTAYTFQDQRVKRAAHILAGASLYYYGFHRYLPSVVAASAIFLARLHILAQPWSKDLAELTGYKAIELMGCVCDMYSVMPNPCFALFQEYFFEDL</sequence>
<dbReference type="SMART" id="SM01332">
    <property type="entry name" value="Cyclin_C"/>
    <property type="match status" value="1"/>
</dbReference>
<proteinExistence type="inferred from homology"/>
<evidence type="ECO:0000256" key="2">
    <source>
        <dbReference type="ARBA" id="ARBA00023127"/>
    </source>
</evidence>
<gene>
    <name evidence="7" type="ORF">E2562_022233</name>
</gene>
<dbReference type="Pfam" id="PF00134">
    <property type="entry name" value="Cyclin_N"/>
    <property type="match status" value="1"/>
</dbReference>
<reference evidence="7 8" key="1">
    <citation type="submission" date="2019-11" db="EMBL/GenBank/DDBJ databases">
        <title>Whole genome sequence of Oryza granulata.</title>
        <authorList>
            <person name="Li W."/>
        </authorList>
    </citation>
    <scope>NUCLEOTIDE SEQUENCE [LARGE SCALE GENOMIC DNA]</scope>
    <source>
        <strain evidence="8">cv. Menghai</strain>
        <tissue evidence="7">Leaf</tissue>
    </source>
</reference>
<dbReference type="InterPro" id="IPR013763">
    <property type="entry name" value="Cyclin-like_dom"/>
</dbReference>
<keyword evidence="3" id="KW-0131">Cell cycle</keyword>
<dbReference type="PANTHER" id="PTHR10177">
    <property type="entry name" value="CYCLINS"/>
    <property type="match status" value="1"/>
</dbReference>
<keyword evidence="8" id="KW-1185">Reference proteome</keyword>
<dbReference type="InterPro" id="IPR006671">
    <property type="entry name" value="Cyclin_N"/>
</dbReference>
<organism evidence="7 8">
    <name type="scientific">Oryza meyeriana var. granulata</name>
    <dbReference type="NCBI Taxonomy" id="110450"/>
    <lineage>
        <taxon>Eukaryota</taxon>
        <taxon>Viridiplantae</taxon>
        <taxon>Streptophyta</taxon>
        <taxon>Embryophyta</taxon>
        <taxon>Tracheophyta</taxon>
        <taxon>Spermatophyta</taxon>
        <taxon>Magnoliopsida</taxon>
        <taxon>Liliopsida</taxon>
        <taxon>Poales</taxon>
        <taxon>Poaceae</taxon>
        <taxon>BOP clade</taxon>
        <taxon>Oryzoideae</taxon>
        <taxon>Oryzeae</taxon>
        <taxon>Oryzinae</taxon>
        <taxon>Oryza</taxon>
        <taxon>Oryza meyeriana</taxon>
    </lineage>
</organism>
<feature type="domain" description="Cyclin-like" evidence="5">
    <location>
        <begin position="265"/>
        <end position="347"/>
    </location>
</feature>
<dbReference type="SUPFAM" id="SSF47954">
    <property type="entry name" value="Cyclin-like"/>
    <property type="match status" value="2"/>
</dbReference>
<name>A0A6G1ENW2_9ORYZ</name>
<keyword evidence="2 4" id="KW-0195">Cyclin</keyword>
<feature type="domain" description="Cyclin-like" evidence="5">
    <location>
        <begin position="171"/>
        <end position="262"/>
    </location>
</feature>
<comment type="similarity">
    <text evidence="4">Belongs to the cyclin family.</text>
</comment>
<dbReference type="InterPro" id="IPR036915">
    <property type="entry name" value="Cyclin-like_sf"/>
</dbReference>
<comment type="caution">
    <text evidence="7">The sequence shown here is derived from an EMBL/GenBank/DDBJ whole genome shotgun (WGS) entry which is preliminary data.</text>
</comment>
<feature type="domain" description="Cyclin C-terminal" evidence="6">
    <location>
        <begin position="271"/>
        <end position="365"/>
    </location>
</feature>
<dbReference type="InterPro" id="IPR039361">
    <property type="entry name" value="Cyclin"/>
</dbReference>
<keyword evidence="1" id="KW-0132">Cell division</keyword>
<dbReference type="SMART" id="SM00385">
    <property type="entry name" value="CYCLIN"/>
    <property type="match status" value="2"/>
</dbReference>
<evidence type="ECO:0000313" key="8">
    <source>
        <dbReference type="Proteomes" id="UP000479710"/>
    </source>
</evidence>
<evidence type="ECO:0000256" key="4">
    <source>
        <dbReference type="RuleBase" id="RU000383"/>
    </source>
</evidence>
<dbReference type="EMBL" id="SPHZ02000003">
    <property type="protein sequence ID" value="KAF0926312.1"/>
    <property type="molecule type" value="Genomic_DNA"/>
</dbReference>
<evidence type="ECO:0000256" key="3">
    <source>
        <dbReference type="ARBA" id="ARBA00023306"/>
    </source>
</evidence>
<evidence type="ECO:0000259" key="6">
    <source>
        <dbReference type="SMART" id="SM01332"/>
    </source>
</evidence>
<dbReference type="AlphaFoldDB" id="A0A6G1ENW2"/>
<protein>
    <recommendedName>
        <fullName evidence="9">Cyclin N-terminal domain-containing protein</fullName>
    </recommendedName>
</protein>
<evidence type="ECO:0000259" key="5">
    <source>
        <dbReference type="SMART" id="SM00385"/>
    </source>
</evidence>
<dbReference type="Proteomes" id="UP000479710">
    <property type="component" value="Unassembled WGS sequence"/>
</dbReference>
<dbReference type="OrthoDB" id="5590282at2759"/>
<dbReference type="InterPro" id="IPR004367">
    <property type="entry name" value="Cyclin_C-dom"/>
</dbReference>
<dbReference type="Gene3D" id="1.10.472.10">
    <property type="entry name" value="Cyclin-like"/>
    <property type="match status" value="2"/>
</dbReference>
<evidence type="ECO:0008006" key="9">
    <source>
        <dbReference type="Google" id="ProtNLM"/>
    </source>
</evidence>
<evidence type="ECO:0000256" key="1">
    <source>
        <dbReference type="ARBA" id="ARBA00022618"/>
    </source>
</evidence>
<accession>A0A6G1ENW2</accession>